<dbReference type="NCBIfam" id="TIGR00377">
    <property type="entry name" value="ant_ant_sig"/>
    <property type="match status" value="1"/>
</dbReference>
<dbReference type="EMBL" id="JAGSOG010000212">
    <property type="protein sequence ID" value="MBR7837557.1"/>
    <property type="molecule type" value="Genomic_DNA"/>
</dbReference>
<evidence type="ECO:0000313" key="5">
    <source>
        <dbReference type="EMBL" id="MBR7837557.1"/>
    </source>
</evidence>
<dbReference type="AlphaFoldDB" id="A0A941ET22"/>
<dbReference type="Pfam" id="PF01740">
    <property type="entry name" value="STAS"/>
    <property type="match status" value="1"/>
</dbReference>
<evidence type="ECO:0000313" key="6">
    <source>
        <dbReference type="Proteomes" id="UP000675781"/>
    </source>
</evidence>
<feature type="compositionally biased region" description="Low complexity" evidence="3">
    <location>
        <begin position="121"/>
        <end position="136"/>
    </location>
</feature>
<feature type="domain" description="STAS" evidence="4">
    <location>
        <begin position="10"/>
        <end position="118"/>
    </location>
</feature>
<proteinExistence type="inferred from homology"/>
<feature type="region of interest" description="Disordered" evidence="3">
    <location>
        <begin position="116"/>
        <end position="136"/>
    </location>
</feature>
<dbReference type="InterPro" id="IPR036513">
    <property type="entry name" value="STAS_dom_sf"/>
</dbReference>
<dbReference type="PANTHER" id="PTHR33495:SF2">
    <property type="entry name" value="ANTI-SIGMA FACTOR ANTAGONIST TM_1081-RELATED"/>
    <property type="match status" value="1"/>
</dbReference>
<dbReference type="InterPro" id="IPR002645">
    <property type="entry name" value="STAS_dom"/>
</dbReference>
<reference evidence="5" key="1">
    <citation type="submission" date="2021-04" db="EMBL/GenBank/DDBJ databases">
        <title>Genome based classification of Actinospica acidithermotolerans sp. nov., an actinobacterium isolated from an Indonesian hot spring.</title>
        <authorList>
            <person name="Kusuma A.B."/>
            <person name="Putra K.E."/>
            <person name="Nafisah S."/>
            <person name="Loh J."/>
            <person name="Nouioui I."/>
            <person name="Goodfellow M."/>
        </authorList>
    </citation>
    <scope>NUCLEOTIDE SEQUENCE</scope>
    <source>
        <strain evidence="5">CSCA 57</strain>
    </source>
</reference>
<dbReference type="Proteomes" id="UP000675781">
    <property type="component" value="Unassembled WGS sequence"/>
</dbReference>
<dbReference type="PANTHER" id="PTHR33495">
    <property type="entry name" value="ANTI-SIGMA FACTOR ANTAGONIST TM_1081-RELATED-RELATED"/>
    <property type="match status" value="1"/>
</dbReference>
<organism evidence="5 6">
    <name type="scientific">Actinospica durhamensis</name>
    <dbReference type="NCBI Taxonomy" id="1508375"/>
    <lineage>
        <taxon>Bacteria</taxon>
        <taxon>Bacillati</taxon>
        <taxon>Actinomycetota</taxon>
        <taxon>Actinomycetes</taxon>
        <taxon>Catenulisporales</taxon>
        <taxon>Actinospicaceae</taxon>
        <taxon>Actinospica</taxon>
    </lineage>
</organism>
<name>A0A941ET22_9ACTN</name>
<dbReference type="SUPFAM" id="SSF52091">
    <property type="entry name" value="SpoIIaa-like"/>
    <property type="match status" value="1"/>
</dbReference>
<evidence type="ECO:0000256" key="2">
    <source>
        <dbReference type="RuleBase" id="RU003749"/>
    </source>
</evidence>
<comment type="similarity">
    <text evidence="1 2">Belongs to the anti-sigma-factor antagonist family.</text>
</comment>
<evidence type="ECO:0000256" key="3">
    <source>
        <dbReference type="SAM" id="MobiDB-lite"/>
    </source>
</evidence>
<comment type="caution">
    <text evidence="5">The sequence shown here is derived from an EMBL/GenBank/DDBJ whole genome shotgun (WGS) entry which is preliminary data.</text>
</comment>
<dbReference type="Gene3D" id="3.30.750.24">
    <property type="entry name" value="STAS domain"/>
    <property type="match status" value="1"/>
</dbReference>
<accession>A0A941ET22</accession>
<dbReference type="PROSITE" id="PS50801">
    <property type="entry name" value="STAS"/>
    <property type="match status" value="1"/>
</dbReference>
<protein>
    <recommendedName>
        <fullName evidence="2">Anti-sigma factor antagonist</fullName>
    </recommendedName>
</protein>
<evidence type="ECO:0000256" key="1">
    <source>
        <dbReference type="ARBA" id="ARBA00009013"/>
    </source>
</evidence>
<keyword evidence="6" id="KW-1185">Reference proteome</keyword>
<gene>
    <name evidence="5" type="ORF">KDL01_30035</name>
</gene>
<dbReference type="GO" id="GO:0043856">
    <property type="term" value="F:anti-sigma factor antagonist activity"/>
    <property type="evidence" value="ECO:0007669"/>
    <property type="project" value="InterPro"/>
</dbReference>
<dbReference type="InterPro" id="IPR003658">
    <property type="entry name" value="Anti-sigma_ant"/>
</dbReference>
<dbReference type="CDD" id="cd07043">
    <property type="entry name" value="STAS_anti-anti-sigma_factors"/>
    <property type="match status" value="1"/>
</dbReference>
<evidence type="ECO:0000259" key="4">
    <source>
        <dbReference type="PROSITE" id="PS50801"/>
    </source>
</evidence>
<sequence>MASMSVASAFDVRIDRSARQTVVRLIGELDLATCEHMRQAVADDALWDAPVVFDLSALKFCDSSGLRELLDLHRRAAARETPLRLAGVSAEVNRVFELTGALQYFDVYPDVAEALADPAQGSDSGSAGKSADSPES</sequence>